<dbReference type="Proteomes" id="UP001186944">
    <property type="component" value="Unassembled WGS sequence"/>
</dbReference>
<organism evidence="4 5">
    <name type="scientific">Pinctada imbricata</name>
    <name type="common">Atlantic pearl-oyster</name>
    <name type="synonym">Pinctada martensii</name>
    <dbReference type="NCBI Taxonomy" id="66713"/>
    <lineage>
        <taxon>Eukaryota</taxon>
        <taxon>Metazoa</taxon>
        <taxon>Spiralia</taxon>
        <taxon>Lophotrochozoa</taxon>
        <taxon>Mollusca</taxon>
        <taxon>Bivalvia</taxon>
        <taxon>Autobranchia</taxon>
        <taxon>Pteriomorphia</taxon>
        <taxon>Pterioida</taxon>
        <taxon>Pterioidea</taxon>
        <taxon>Pteriidae</taxon>
        <taxon>Pinctada</taxon>
    </lineage>
</organism>
<comment type="caution">
    <text evidence="4">The sequence shown here is derived from an EMBL/GenBank/DDBJ whole genome shotgun (WGS) entry which is preliminary data.</text>
</comment>
<dbReference type="SUPFAM" id="SSF50729">
    <property type="entry name" value="PH domain-like"/>
    <property type="match status" value="1"/>
</dbReference>
<dbReference type="GO" id="GO:0005737">
    <property type="term" value="C:cytoplasm"/>
    <property type="evidence" value="ECO:0007669"/>
    <property type="project" value="TreeGrafter"/>
</dbReference>
<keyword evidence="5" id="KW-1185">Reference proteome</keyword>
<evidence type="ECO:0000259" key="3">
    <source>
        <dbReference type="PROSITE" id="PS50010"/>
    </source>
</evidence>
<dbReference type="PROSITE" id="PS50003">
    <property type="entry name" value="PH_DOMAIN"/>
    <property type="match status" value="1"/>
</dbReference>
<gene>
    <name evidence="4" type="ORF">FSP39_019615</name>
</gene>
<dbReference type="Gene3D" id="1.20.900.10">
    <property type="entry name" value="Dbl homology (DH) domain"/>
    <property type="match status" value="1"/>
</dbReference>
<dbReference type="AlphaFoldDB" id="A0AA88YQ79"/>
<dbReference type="GO" id="GO:0005085">
    <property type="term" value="F:guanyl-nucleotide exchange factor activity"/>
    <property type="evidence" value="ECO:0007669"/>
    <property type="project" value="InterPro"/>
</dbReference>
<dbReference type="SMART" id="SM00325">
    <property type="entry name" value="RhoGEF"/>
    <property type="match status" value="1"/>
</dbReference>
<name>A0AA88YQ79_PINIB</name>
<dbReference type="Pfam" id="PF00621">
    <property type="entry name" value="RhoGEF"/>
    <property type="match status" value="1"/>
</dbReference>
<feature type="domain" description="PH" evidence="2">
    <location>
        <begin position="243"/>
        <end position="349"/>
    </location>
</feature>
<dbReference type="InterPro" id="IPR051092">
    <property type="entry name" value="FYVE_RhoGEF_PH"/>
</dbReference>
<feature type="compositionally biased region" description="Polar residues" evidence="1">
    <location>
        <begin position="441"/>
        <end position="453"/>
    </location>
</feature>
<dbReference type="SMART" id="SM00233">
    <property type="entry name" value="PH"/>
    <property type="match status" value="1"/>
</dbReference>
<feature type="region of interest" description="Disordered" evidence="1">
    <location>
        <begin position="428"/>
        <end position="468"/>
    </location>
</feature>
<proteinExistence type="predicted"/>
<dbReference type="SUPFAM" id="SSF48065">
    <property type="entry name" value="DBL homology domain (DH-domain)"/>
    <property type="match status" value="1"/>
</dbReference>
<protein>
    <recommendedName>
        <fullName evidence="6">Rho guanine nucleotide exchange factor 39</fullName>
    </recommendedName>
</protein>
<evidence type="ECO:0008006" key="6">
    <source>
        <dbReference type="Google" id="ProtNLM"/>
    </source>
</evidence>
<evidence type="ECO:0000256" key="1">
    <source>
        <dbReference type="SAM" id="MobiDB-lite"/>
    </source>
</evidence>
<dbReference type="CDD" id="cd00160">
    <property type="entry name" value="RhoGEF"/>
    <property type="match status" value="1"/>
</dbReference>
<dbReference type="Pfam" id="PF00169">
    <property type="entry name" value="PH"/>
    <property type="match status" value="1"/>
</dbReference>
<reference evidence="4" key="1">
    <citation type="submission" date="2019-08" db="EMBL/GenBank/DDBJ databases">
        <title>The improved chromosome-level genome for the pearl oyster Pinctada fucata martensii using PacBio sequencing and Hi-C.</title>
        <authorList>
            <person name="Zheng Z."/>
        </authorList>
    </citation>
    <scope>NUCLEOTIDE SEQUENCE</scope>
    <source>
        <strain evidence="4">ZZ-2019</strain>
        <tissue evidence="4">Adductor muscle</tissue>
    </source>
</reference>
<dbReference type="PANTHER" id="PTHR12673:SF159">
    <property type="entry name" value="LD03170P"/>
    <property type="match status" value="1"/>
</dbReference>
<evidence type="ECO:0000313" key="5">
    <source>
        <dbReference type="Proteomes" id="UP001186944"/>
    </source>
</evidence>
<evidence type="ECO:0000259" key="2">
    <source>
        <dbReference type="PROSITE" id="PS50003"/>
    </source>
</evidence>
<evidence type="ECO:0000313" key="4">
    <source>
        <dbReference type="EMBL" id="KAK3103494.1"/>
    </source>
</evidence>
<dbReference type="InterPro" id="IPR035899">
    <property type="entry name" value="DBL_dom_sf"/>
</dbReference>
<dbReference type="InterPro" id="IPR011993">
    <property type="entry name" value="PH-like_dom_sf"/>
</dbReference>
<accession>A0AA88YQ79</accession>
<sequence>MLTVLSEIAEEELAELSHCSNGDPEVEKLQQEAKRDKRRKKITQELFETETTYLQHLELINKYYDFPLRFNCLIPENVHARIFSNIEQIMDVNKTLLEYMENTSVGEAFKFLGPFLKLYSSYANNHENAISTLQEWMQKSTDFTEFIRQQEDREDMMGLKVNALLITPVQRIPRYKLLLEDLLENTTENHHDYIQLKESVRQISEIASHINDHIKQHENFQKMLSIQKSFDSSAPKILAPGREFIKEGILRKVSRRGGKSHDRMFFLFSDMLIYGKTRFLDGGSNTYSCCCVLPLKHCQLDKVFGNAGKHNADGGGMFRLSCKDESLLLYTTDPSDGKQWMDTLETAIKKLSSNRSTLRKPSSHKVPLRGKSLWKIRKQERKQDDKVKKILNPRKEDICLGDSPCLKQGLSPLGRQLKSLSSDIDLRNCRSPNKRPRFDNDMSSTPIRTSCTRSGRPLRPLSMENDNVQSTRESKLNADLEECVFSPVVETDSRFSYDSPDVRTDRRFSTDSNVENENTFMQMTMDDIGDATVDIDSFCKPSDSKRNVESEGQVGKRKVYHTDSYQAGIDNRETCVQQPFTRVIDAGRQFRKGCKRAYISATERIQETKSNCVLQ</sequence>
<dbReference type="PANTHER" id="PTHR12673">
    <property type="entry name" value="FACIOGENITAL DYSPLASIA PROTEIN"/>
    <property type="match status" value="1"/>
</dbReference>
<dbReference type="InterPro" id="IPR001849">
    <property type="entry name" value="PH_domain"/>
</dbReference>
<dbReference type="InterPro" id="IPR000219">
    <property type="entry name" value="DH_dom"/>
</dbReference>
<dbReference type="Gene3D" id="2.30.29.30">
    <property type="entry name" value="Pleckstrin-homology domain (PH domain)/Phosphotyrosine-binding domain (PTB)"/>
    <property type="match status" value="1"/>
</dbReference>
<feature type="domain" description="DH" evidence="3">
    <location>
        <begin position="38"/>
        <end position="213"/>
    </location>
</feature>
<dbReference type="PROSITE" id="PS50010">
    <property type="entry name" value="DH_2"/>
    <property type="match status" value="1"/>
</dbReference>
<dbReference type="EMBL" id="VSWD01000005">
    <property type="protein sequence ID" value="KAK3103494.1"/>
    <property type="molecule type" value="Genomic_DNA"/>
</dbReference>